<dbReference type="EMBL" id="AFWT01000011">
    <property type="protein sequence ID" value="EGV31621.1"/>
    <property type="molecule type" value="Genomic_DNA"/>
</dbReference>
<evidence type="ECO:0000313" key="2">
    <source>
        <dbReference type="EMBL" id="EGV31621.1"/>
    </source>
</evidence>
<gene>
    <name evidence="2" type="ORF">ThidrDRAFT_1822</name>
</gene>
<dbReference type="STRING" id="765913.ThidrDRAFT_1822"/>
<dbReference type="AlphaFoldDB" id="G2E0Y4"/>
<reference evidence="2 3" key="1">
    <citation type="submission" date="2011-06" db="EMBL/GenBank/DDBJ databases">
        <title>The draft genome of Thiorhodococcus drewsii AZ1.</title>
        <authorList>
            <consortium name="US DOE Joint Genome Institute (JGI-PGF)"/>
            <person name="Lucas S."/>
            <person name="Han J."/>
            <person name="Lapidus A."/>
            <person name="Cheng J.-F."/>
            <person name="Goodwin L."/>
            <person name="Pitluck S."/>
            <person name="Peters L."/>
            <person name="Land M.L."/>
            <person name="Hauser L."/>
            <person name="Vogl K."/>
            <person name="Liu Z."/>
            <person name="Imhoff J."/>
            <person name="Thiel V."/>
            <person name="Frigaard N.-U."/>
            <person name="Bryant D.A."/>
            <person name="Woyke T.J."/>
        </authorList>
    </citation>
    <scope>NUCLEOTIDE SEQUENCE [LARGE SCALE GENOMIC DNA]</scope>
    <source>
        <strain evidence="2 3">AZ1</strain>
    </source>
</reference>
<comment type="caution">
    <text evidence="2">The sequence shown here is derived from an EMBL/GenBank/DDBJ whole genome shotgun (WGS) entry which is preliminary data.</text>
</comment>
<feature type="domain" description="Hemerythrin-like" evidence="1">
    <location>
        <begin position="5"/>
        <end position="127"/>
    </location>
</feature>
<dbReference type="RefSeq" id="WP_007040536.1">
    <property type="nucleotide sequence ID" value="NZ_AFWT01000011.1"/>
</dbReference>
<dbReference type="eggNOG" id="COG3945">
    <property type="taxonomic scope" value="Bacteria"/>
</dbReference>
<organism evidence="2 3">
    <name type="scientific">Thiorhodococcus drewsii AZ1</name>
    <dbReference type="NCBI Taxonomy" id="765913"/>
    <lineage>
        <taxon>Bacteria</taxon>
        <taxon>Pseudomonadati</taxon>
        <taxon>Pseudomonadota</taxon>
        <taxon>Gammaproteobacteria</taxon>
        <taxon>Chromatiales</taxon>
        <taxon>Chromatiaceae</taxon>
        <taxon>Thiorhodococcus</taxon>
    </lineage>
</organism>
<accession>G2E0Y4</accession>
<evidence type="ECO:0000259" key="1">
    <source>
        <dbReference type="Pfam" id="PF01814"/>
    </source>
</evidence>
<proteinExistence type="predicted"/>
<protein>
    <submittedName>
        <fullName evidence="2">Hemerythrin HHE cation binding domain protein</fullName>
    </submittedName>
</protein>
<keyword evidence="3" id="KW-1185">Reference proteome</keyword>
<dbReference type="Gene3D" id="1.20.120.520">
    <property type="entry name" value="nmb1532 protein domain like"/>
    <property type="match status" value="1"/>
</dbReference>
<name>G2E0Y4_9GAMM</name>
<dbReference type="Pfam" id="PF01814">
    <property type="entry name" value="Hemerythrin"/>
    <property type="match status" value="1"/>
</dbReference>
<dbReference type="InterPro" id="IPR012312">
    <property type="entry name" value="Hemerythrin-like"/>
</dbReference>
<evidence type="ECO:0000313" key="3">
    <source>
        <dbReference type="Proteomes" id="UP000004200"/>
    </source>
</evidence>
<dbReference type="OrthoDB" id="9792554at2"/>
<dbReference type="Proteomes" id="UP000004200">
    <property type="component" value="Unassembled WGS sequence"/>
</dbReference>
<sequence length="145" mass="16328">MSSRITDAFSQDHHRCDHRLAAAESAAKDSDWARMTGAAQDLVEAMERHFEQEESSLFPALSECFPASASPIEVMCSEHAQMRHLFEDLQESVRGQDRSAYLGILETLHFLVQQHNYKEESVLYPLADRALGARAGDFAERMADV</sequence>